<evidence type="ECO:0000256" key="1">
    <source>
        <dbReference type="ARBA" id="ARBA00010641"/>
    </source>
</evidence>
<dbReference type="RefSeq" id="WP_209807948.1">
    <property type="nucleotide sequence ID" value="NZ_JAGGKT010000001.1"/>
</dbReference>
<evidence type="ECO:0000313" key="9">
    <source>
        <dbReference type="Proteomes" id="UP001519343"/>
    </source>
</evidence>
<evidence type="ECO:0000259" key="7">
    <source>
        <dbReference type="Pfam" id="PF08281"/>
    </source>
</evidence>
<dbReference type="PANTHER" id="PTHR43133">
    <property type="entry name" value="RNA POLYMERASE ECF-TYPE SIGMA FACTO"/>
    <property type="match status" value="1"/>
</dbReference>
<dbReference type="InterPro" id="IPR013325">
    <property type="entry name" value="RNA_pol_sigma_r2"/>
</dbReference>
<dbReference type="InterPro" id="IPR014284">
    <property type="entry name" value="RNA_pol_sigma-70_dom"/>
</dbReference>
<dbReference type="Gene3D" id="1.10.10.10">
    <property type="entry name" value="Winged helix-like DNA-binding domain superfamily/Winged helix DNA-binding domain"/>
    <property type="match status" value="1"/>
</dbReference>
<organism evidence="8 9">
    <name type="scientific">Ammoniphilus resinae</name>
    <dbReference type="NCBI Taxonomy" id="861532"/>
    <lineage>
        <taxon>Bacteria</taxon>
        <taxon>Bacillati</taxon>
        <taxon>Bacillota</taxon>
        <taxon>Bacilli</taxon>
        <taxon>Bacillales</taxon>
        <taxon>Paenibacillaceae</taxon>
        <taxon>Aneurinibacillus group</taxon>
        <taxon>Ammoniphilus</taxon>
    </lineage>
</organism>
<feature type="domain" description="RNA polymerase sigma factor 70 region 4 type 2" evidence="7">
    <location>
        <begin position="123"/>
        <end position="173"/>
    </location>
</feature>
<dbReference type="NCBIfam" id="TIGR02937">
    <property type="entry name" value="sigma70-ECF"/>
    <property type="match status" value="1"/>
</dbReference>
<dbReference type="SUPFAM" id="SSF88659">
    <property type="entry name" value="Sigma3 and sigma4 domains of RNA polymerase sigma factors"/>
    <property type="match status" value="1"/>
</dbReference>
<evidence type="ECO:0000313" key="8">
    <source>
        <dbReference type="EMBL" id="MBP1930163.1"/>
    </source>
</evidence>
<dbReference type="InterPro" id="IPR036388">
    <property type="entry name" value="WH-like_DNA-bd_sf"/>
</dbReference>
<sequence>MGILDSFWKGNHQRQSLYEDLTDFYRNHHSIVYAYFFKVTGSVTDSEEFTQETFFQAVKSIHRFQGKCSLKTWLLQIARNVYRNKARTWARDKSVFASADIELCGDETLNPQRISQQKQARSEIQTILGQMPDDYRDVLILKEMEGLSHAEIAQILGKTPQTTKVLLHRAKQKFKDLYQNEVIYHEETM</sequence>
<evidence type="ECO:0000256" key="5">
    <source>
        <dbReference type="ARBA" id="ARBA00023163"/>
    </source>
</evidence>
<dbReference type="Proteomes" id="UP001519343">
    <property type="component" value="Unassembled WGS sequence"/>
</dbReference>
<evidence type="ECO:0000256" key="4">
    <source>
        <dbReference type="ARBA" id="ARBA00023125"/>
    </source>
</evidence>
<evidence type="ECO:0000259" key="6">
    <source>
        <dbReference type="Pfam" id="PF04542"/>
    </source>
</evidence>
<dbReference type="SUPFAM" id="SSF88946">
    <property type="entry name" value="Sigma2 domain of RNA polymerase sigma factors"/>
    <property type="match status" value="1"/>
</dbReference>
<proteinExistence type="inferred from homology"/>
<dbReference type="PANTHER" id="PTHR43133:SF8">
    <property type="entry name" value="RNA POLYMERASE SIGMA FACTOR HI_1459-RELATED"/>
    <property type="match status" value="1"/>
</dbReference>
<reference evidence="8 9" key="1">
    <citation type="submission" date="2021-03" db="EMBL/GenBank/DDBJ databases">
        <title>Genomic Encyclopedia of Type Strains, Phase IV (KMG-IV): sequencing the most valuable type-strain genomes for metagenomic binning, comparative biology and taxonomic classification.</title>
        <authorList>
            <person name="Goeker M."/>
        </authorList>
    </citation>
    <scope>NUCLEOTIDE SEQUENCE [LARGE SCALE GENOMIC DNA]</scope>
    <source>
        <strain evidence="8 9">DSM 24738</strain>
    </source>
</reference>
<keyword evidence="4" id="KW-0238">DNA-binding</keyword>
<accession>A0ABS4GIS5</accession>
<name>A0ABS4GIS5_9BACL</name>
<dbReference type="Gene3D" id="1.10.1740.10">
    <property type="match status" value="1"/>
</dbReference>
<comment type="similarity">
    <text evidence="1">Belongs to the sigma-70 factor family. ECF subfamily.</text>
</comment>
<evidence type="ECO:0000256" key="3">
    <source>
        <dbReference type="ARBA" id="ARBA00023082"/>
    </source>
</evidence>
<dbReference type="InterPro" id="IPR013324">
    <property type="entry name" value="RNA_pol_sigma_r3/r4-like"/>
</dbReference>
<gene>
    <name evidence="8" type="ORF">J2Z37_000150</name>
</gene>
<dbReference type="InterPro" id="IPR007627">
    <property type="entry name" value="RNA_pol_sigma70_r2"/>
</dbReference>
<protein>
    <submittedName>
        <fullName evidence="8">RNA polymerase sigma-70 factor (ECF subfamily)</fullName>
    </submittedName>
</protein>
<dbReference type="Pfam" id="PF04542">
    <property type="entry name" value="Sigma70_r2"/>
    <property type="match status" value="1"/>
</dbReference>
<feature type="domain" description="RNA polymerase sigma-70 region 2" evidence="6">
    <location>
        <begin position="24"/>
        <end position="88"/>
    </location>
</feature>
<dbReference type="EMBL" id="JAGGKT010000001">
    <property type="protein sequence ID" value="MBP1930163.1"/>
    <property type="molecule type" value="Genomic_DNA"/>
</dbReference>
<comment type="caution">
    <text evidence="8">The sequence shown here is derived from an EMBL/GenBank/DDBJ whole genome shotgun (WGS) entry which is preliminary data.</text>
</comment>
<evidence type="ECO:0000256" key="2">
    <source>
        <dbReference type="ARBA" id="ARBA00023015"/>
    </source>
</evidence>
<dbReference type="InterPro" id="IPR039425">
    <property type="entry name" value="RNA_pol_sigma-70-like"/>
</dbReference>
<dbReference type="Pfam" id="PF08281">
    <property type="entry name" value="Sigma70_r4_2"/>
    <property type="match status" value="1"/>
</dbReference>
<dbReference type="InterPro" id="IPR013249">
    <property type="entry name" value="RNA_pol_sigma70_r4_t2"/>
</dbReference>
<keyword evidence="3" id="KW-0731">Sigma factor</keyword>
<keyword evidence="2" id="KW-0805">Transcription regulation</keyword>
<dbReference type="CDD" id="cd06171">
    <property type="entry name" value="Sigma70_r4"/>
    <property type="match status" value="1"/>
</dbReference>
<keyword evidence="9" id="KW-1185">Reference proteome</keyword>
<keyword evidence="5" id="KW-0804">Transcription</keyword>